<sequence length="75" mass="8358">MPRRVWGGMPGRVRGQDALEDLGRDAHGGLGRDMRVVRRRYQSGNHLTDRDTPISSCDNGFIAIIRLVARAIISN</sequence>
<evidence type="ECO:0000313" key="2">
    <source>
        <dbReference type="Proteomes" id="UP000051717"/>
    </source>
</evidence>
<protein>
    <submittedName>
        <fullName evidence="1">Uncharacterized protein</fullName>
    </submittedName>
</protein>
<accession>A0A0S8G9L4</accession>
<name>A0A0S8G9L4_UNCT6</name>
<dbReference type="Proteomes" id="UP000051717">
    <property type="component" value="Unassembled WGS sequence"/>
</dbReference>
<organism evidence="1 2">
    <name type="scientific">candidate division TA06 bacterium SM23_40</name>
    <dbReference type="NCBI Taxonomy" id="1703774"/>
    <lineage>
        <taxon>Bacteria</taxon>
        <taxon>Bacteria division TA06</taxon>
    </lineage>
</organism>
<proteinExistence type="predicted"/>
<dbReference type="EMBL" id="LJUI01000027">
    <property type="protein sequence ID" value="KPK69811.1"/>
    <property type="molecule type" value="Genomic_DNA"/>
</dbReference>
<gene>
    <name evidence="1" type="ORF">AMJ82_04800</name>
</gene>
<dbReference type="AlphaFoldDB" id="A0A0S8G9L4"/>
<comment type="caution">
    <text evidence="1">The sequence shown here is derived from an EMBL/GenBank/DDBJ whole genome shotgun (WGS) entry which is preliminary data.</text>
</comment>
<evidence type="ECO:0000313" key="1">
    <source>
        <dbReference type="EMBL" id="KPK69811.1"/>
    </source>
</evidence>
<reference evidence="1 2" key="1">
    <citation type="journal article" date="2015" name="Microbiome">
        <title>Genomic resolution of linkages in carbon, nitrogen, and sulfur cycling among widespread estuary sediment bacteria.</title>
        <authorList>
            <person name="Baker B.J."/>
            <person name="Lazar C.S."/>
            <person name="Teske A.P."/>
            <person name="Dick G.J."/>
        </authorList>
    </citation>
    <scope>NUCLEOTIDE SEQUENCE [LARGE SCALE GENOMIC DNA]</scope>
    <source>
        <strain evidence="1">SM23_40</strain>
    </source>
</reference>